<dbReference type="SMART" id="SM00960">
    <property type="entry name" value="Robl_LC7"/>
    <property type="match status" value="1"/>
</dbReference>
<sequence length="119" mass="13178">MSSPMRVVLTDFTRIEGVTAAAIVSKDGFVIDYVHTGEASIDPDSLAAMVTTLYGAATRLGEELNLGDITDVIIEYRNNYVLFDDVGEALTVLVADRRAILGRLRYELKKQRERIRSAL</sequence>
<protein>
    <submittedName>
        <fullName evidence="2">Dynein regulation protein LC7</fullName>
    </submittedName>
</protein>
<dbReference type="InterPro" id="IPR004942">
    <property type="entry name" value="Roadblock/LAMTOR2_dom"/>
</dbReference>
<keyword evidence="3" id="KW-1185">Reference proteome</keyword>
<dbReference type="Pfam" id="PF03259">
    <property type="entry name" value="Robl_LC7"/>
    <property type="match status" value="1"/>
</dbReference>
<dbReference type="RefSeq" id="WP_058371500.1">
    <property type="nucleotide sequence ID" value="NZ_LNTB01000002.1"/>
</dbReference>
<evidence type="ECO:0000313" key="3">
    <source>
        <dbReference type="Proteomes" id="UP000053352"/>
    </source>
</evidence>
<dbReference type="OrthoDB" id="109999at2157"/>
<name>A0A0V8RRL3_PYROC</name>
<comment type="caution">
    <text evidence="2">The sequence shown here is derived from an EMBL/GenBank/DDBJ whole genome shotgun (WGS) entry which is preliminary data.</text>
</comment>
<dbReference type="EMBL" id="LNTB01000002">
    <property type="protein sequence ID" value="KSW10735.1"/>
    <property type="molecule type" value="Genomic_DNA"/>
</dbReference>
<dbReference type="Gene3D" id="3.30.450.30">
    <property type="entry name" value="Dynein light chain 2a, cytoplasmic"/>
    <property type="match status" value="1"/>
</dbReference>
<accession>A0A0V8RRL3</accession>
<organism evidence="2 3">
    <name type="scientific">Pyrodictium occultum</name>
    <dbReference type="NCBI Taxonomy" id="2309"/>
    <lineage>
        <taxon>Archaea</taxon>
        <taxon>Thermoproteota</taxon>
        <taxon>Thermoprotei</taxon>
        <taxon>Desulfurococcales</taxon>
        <taxon>Pyrodictiaceae</taxon>
        <taxon>Pyrodictium</taxon>
    </lineage>
</organism>
<gene>
    <name evidence="2" type="ORF">CF15_08095</name>
</gene>
<evidence type="ECO:0000313" key="2">
    <source>
        <dbReference type="EMBL" id="KSW10735.1"/>
    </source>
</evidence>
<proteinExistence type="predicted"/>
<feature type="domain" description="Roadblock/LAMTOR2" evidence="1">
    <location>
        <begin position="5"/>
        <end position="94"/>
    </location>
</feature>
<evidence type="ECO:0000259" key="1">
    <source>
        <dbReference type="SMART" id="SM00960"/>
    </source>
</evidence>
<dbReference type="SUPFAM" id="SSF103196">
    <property type="entry name" value="Roadblock/LC7 domain"/>
    <property type="match status" value="1"/>
</dbReference>
<reference evidence="2 3" key="1">
    <citation type="submission" date="2015-11" db="EMBL/GenBank/DDBJ databases">
        <title>Genome sequence of Pyrodictium occultum PL-19, a marine hyperthermophilic archaeon isolated from Volcano, Italy.</title>
        <authorList>
            <person name="Utturkar S."/>
            <person name="Huber H."/>
            <person name="Leptihn S."/>
            <person name="Brown S."/>
            <person name="Stetter K.O."/>
            <person name="Podar M."/>
        </authorList>
    </citation>
    <scope>NUCLEOTIDE SEQUENCE [LARGE SCALE GENOMIC DNA]</scope>
    <source>
        <strain evidence="2 3">PL-19</strain>
    </source>
</reference>
<dbReference type="AlphaFoldDB" id="A0A0V8RRL3"/>
<dbReference type="Proteomes" id="UP000053352">
    <property type="component" value="Unassembled WGS sequence"/>
</dbReference>